<accession>A0A563TZQ9</accession>
<dbReference type="Proteomes" id="UP000318010">
    <property type="component" value="Unassembled WGS sequence"/>
</dbReference>
<gene>
    <name evidence="2" type="ORF">FPZ42_13930</name>
</gene>
<evidence type="ECO:0000313" key="3">
    <source>
        <dbReference type="Proteomes" id="UP000318010"/>
    </source>
</evidence>
<evidence type="ECO:0008006" key="4">
    <source>
        <dbReference type="Google" id="ProtNLM"/>
    </source>
</evidence>
<comment type="caution">
    <text evidence="2">The sequence shown here is derived from an EMBL/GenBank/DDBJ whole genome shotgun (WGS) entry which is preliminary data.</text>
</comment>
<proteinExistence type="predicted"/>
<dbReference type="RefSeq" id="WP_146272270.1">
    <property type="nucleotide sequence ID" value="NZ_VOEI01000005.1"/>
</dbReference>
<keyword evidence="3" id="KW-1185">Reference proteome</keyword>
<sequence>MQSYRKPVWQTIGLGAVAGMRASAAPTLASYYYHDGASPLLPFGVFRFIQSPINSVASKLIVLAEDKKPILKKPSLNQLALNVMSGALAGATIFRKNKQSMVNGMLIGGAAALVTSVAGFYLKNYAERFPEITSPLSDAFQDAFRASSGVALSKR</sequence>
<evidence type="ECO:0000313" key="2">
    <source>
        <dbReference type="EMBL" id="TWR24858.1"/>
    </source>
</evidence>
<dbReference type="OrthoDB" id="9812409at2"/>
<protein>
    <recommendedName>
        <fullName evidence="4">DUF4126 family protein</fullName>
    </recommendedName>
</protein>
<dbReference type="EMBL" id="VOEI01000005">
    <property type="protein sequence ID" value="TWR24858.1"/>
    <property type="molecule type" value="Genomic_DNA"/>
</dbReference>
<organism evidence="2 3">
    <name type="scientific">Mucilaginibacter achroorhodeus</name>
    <dbReference type="NCBI Taxonomy" id="2599294"/>
    <lineage>
        <taxon>Bacteria</taxon>
        <taxon>Pseudomonadati</taxon>
        <taxon>Bacteroidota</taxon>
        <taxon>Sphingobacteriia</taxon>
        <taxon>Sphingobacteriales</taxon>
        <taxon>Sphingobacteriaceae</taxon>
        <taxon>Mucilaginibacter</taxon>
    </lineage>
</organism>
<evidence type="ECO:0000256" key="1">
    <source>
        <dbReference type="SAM" id="Phobius"/>
    </source>
</evidence>
<feature type="transmembrane region" description="Helical" evidence="1">
    <location>
        <begin position="100"/>
        <end position="122"/>
    </location>
</feature>
<keyword evidence="1" id="KW-0472">Membrane</keyword>
<name>A0A563TZQ9_9SPHI</name>
<dbReference type="AlphaFoldDB" id="A0A563TZQ9"/>
<keyword evidence="1" id="KW-0812">Transmembrane</keyword>
<reference evidence="2 3" key="1">
    <citation type="submission" date="2019-07" db="EMBL/GenBank/DDBJ databases">
        <authorList>
            <person name="Kim J."/>
        </authorList>
    </citation>
    <scope>NUCLEOTIDE SEQUENCE [LARGE SCALE GENOMIC DNA]</scope>
    <source>
        <strain evidence="2 3">MJ1a</strain>
    </source>
</reference>
<keyword evidence="1" id="KW-1133">Transmembrane helix</keyword>